<keyword evidence="1" id="KW-0812">Transmembrane</keyword>
<comment type="caution">
    <text evidence="2">The sequence shown here is derived from an EMBL/GenBank/DDBJ whole genome shotgun (WGS) entry which is preliminary data.</text>
</comment>
<accession>A0ABW5ZUV0</accession>
<gene>
    <name evidence="2" type="ORF">ACFS29_11820</name>
</gene>
<feature type="transmembrane region" description="Helical" evidence="1">
    <location>
        <begin position="60"/>
        <end position="88"/>
    </location>
</feature>
<proteinExistence type="predicted"/>
<reference evidence="3" key="1">
    <citation type="journal article" date="2019" name="Int. J. Syst. Evol. Microbiol.">
        <title>The Global Catalogue of Microorganisms (GCM) 10K type strain sequencing project: providing services to taxonomists for standard genome sequencing and annotation.</title>
        <authorList>
            <consortium name="The Broad Institute Genomics Platform"/>
            <consortium name="The Broad Institute Genome Sequencing Center for Infectious Disease"/>
            <person name="Wu L."/>
            <person name="Ma J."/>
        </authorList>
    </citation>
    <scope>NUCLEOTIDE SEQUENCE [LARGE SCALE GENOMIC DNA]</scope>
    <source>
        <strain evidence="3">KCTC 32514</strain>
    </source>
</reference>
<evidence type="ECO:0000256" key="1">
    <source>
        <dbReference type="SAM" id="Phobius"/>
    </source>
</evidence>
<feature type="transmembrane region" description="Helical" evidence="1">
    <location>
        <begin position="20"/>
        <end position="40"/>
    </location>
</feature>
<keyword evidence="1" id="KW-0472">Membrane</keyword>
<keyword evidence="1" id="KW-1133">Transmembrane helix</keyword>
<evidence type="ECO:0000313" key="2">
    <source>
        <dbReference type="EMBL" id="MFD2916332.1"/>
    </source>
</evidence>
<keyword evidence="3" id="KW-1185">Reference proteome</keyword>
<dbReference type="RefSeq" id="WP_194508332.1">
    <property type="nucleotide sequence ID" value="NZ_JADILU010000004.1"/>
</dbReference>
<organism evidence="2 3">
    <name type="scientific">Psychroserpens luteus</name>
    <dbReference type="NCBI Taxonomy" id="1434066"/>
    <lineage>
        <taxon>Bacteria</taxon>
        <taxon>Pseudomonadati</taxon>
        <taxon>Bacteroidota</taxon>
        <taxon>Flavobacteriia</taxon>
        <taxon>Flavobacteriales</taxon>
        <taxon>Flavobacteriaceae</taxon>
        <taxon>Psychroserpens</taxon>
    </lineage>
</organism>
<evidence type="ECO:0000313" key="3">
    <source>
        <dbReference type="Proteomes" id="UP001597548"/>
    </source>
</evidence>
<dbReference type="EMBL" id="JBHUOS010000009">
    <property type="protein sequence ID" value="MFD2916332.1"/>
    <property type="molecule type" value="Genomic_DNA"/>
</dbReference>
<dbReference type="Proteomes" id="UP001597548">
    <property type="component" value="Unassembled WGS sequence"/>
</dbReference>
<evidence type="ECO:0008006" key="4">
    <source>
        <dbReference type="Google" id="ProtNLM"/>
    </source>
</evidence>
<protein>
    <recommendedName>
        <fullName evidence="4">DUF4234 domain-containing protein</fullName>
    </recommendedName>
</protein>
<name>A0ABW5ZUV0_9FLAO</name>
<sequence length="127" mass="14744">MDENKSNIEDIDIYKPFKHLTLLLGIIGLLYELYLLIWSINEAVKGMKLTGAGRAQSEFFLMPMLFYGGSIALTSLALIFINGIVDLIRKNNFYQWNLKLYLLLLLIFIIPVFTFFILPNLMYLGWK</sequence>
<feature type="transmembrane region" description="Helical" evidence="1">
    <location>
        <begin position="100"/>
        <end position="126"/>
    </location>
</feature>